<keyword evidence="2" id="KW-1185">Reference proteome</keyword>
<proteinExistence type="predicted"/>
<reference evidence="1 2" key="1">
    <citation type="submission" date="2019-01" db="EMBL/GenBank/DDBJ databases">
        <authorList>
            <person name="Brito A."/>
        </authorList>
    </citation>
    <scope>NUCLEOTIDE SEQUENCE [LARGE SCALE GENOMIC DNA]</scope>
    <source>
        <strain evidence="1">1</strain>
    </source>
</reference>
<dbReference type="InterPro" id="IPR036397">
    <property type="entry name" value="RNaseH_sf"/>
</dbReference>
<dbReference type="Proteomes" id="UP000320055">
    <property type="component" value="Unassembled WGS sequence"/>
</dbReference>
<dbReference type="PANTHER" id="PTHR46564:SF1">
    <property type="entry name" value="TRANSPOSASE"/>
    <property type="match status" value="1"/>
</dbReference>
<dbReference type="RefSeq" id="WP_186375943.1">
    <property type="nucleotide sequence ID" value="NZ_LR213827.1"/>
</dbReference>
<sequence>MKIWLKDYLIPELKPNSTLILDNAPFHSLDDVFWIAQEAGHKVLFLPANFT</sequence>
<dbReference type="GO" id="GO:0003676">
    <property type="term" value="F:nucleic acid binding"/>
    <property type="evidence" value="ECO:0007669"/>
    <property type="project" value="InterPro"/>
</dbReference>
<dbReference type="EMBL" id="CAACVJ010000645">
    <property type="protein sequence ID" value="VEP18056.1"/>
    <property type="molecule type" value="Genomic_DNA"/>
</dbReference>
<organism evidence="1 2">
    <name type="scientific">Hyella patelloides LEGE 07179</name>
    <dbReference type="NCBI Taxonomy" id="945734"/>
    <lineage>
        <taxon>Bacteria</taxon>
        <taxon>Bacillati</taxon>
        <taxon>Cyanobacteriota</taxon>
        <taxon>Cyanophyceae</taxon>
        <taxon>Pleurocapsales</taxon>
        <taxon>Hyellaceae</taxon>
        <taxon>Hyella</taxon>
    </lineage>
</organism>
<evidence type="ECO:0000313" key="2">
    <source>
        <dbReference type="Proteomes" id="UP000320055"/>
    </source>
</evidence>
<evidence type="ECO:0000313" key="1">
    <source>
        <dbReference type="EMBL" id="VEP18056.1"/>
    </source>
</evidence>
<gene>
    <name evidence="1" type="ORF">H1P_680024</name>
</gene>
<evidence type="ECO:0008006" key="3">
    <source>
        <dbReference type="Google" id="ProtNLM"/>
    </source>
</evidence>
<dbReference type="Gene3D" id="3.30.420.10">
    <property type="entry name" value="Ribonuclease H-like superfamily/Ribonuclease H"/>
    <property type="match status" value="1"/>
</dbReference>
<accession>A0A563W314</accession>
<protein>
    <recommendedName>
        <fullName evidence="3">Tc1-like transposase DDE domain-containing protein</fullName>
    </recommendedName>
</protein>
<dbReference type="AlphaFoldDB" id="A0A563W314"/>
<name>A0A563W314_9CYAN</name>
<dbReference type="PANTHER" id="PTHR46564">
    <property type="entry name" value="TRANSPOSASE"/>
    <property type="match status" value="1"/>
</dbReference>